<evidence type="ECO:0000256" key="8">
    <source>
        <dbReference type="ARBA" id="ARBA00024343"/>
    </source>
</evidence>
<comment type="subcellular location">
    <subcellularLocation>
        <location evidence="1">Nucleus</location>
    </subcellularLocation>
</comment>
<dbReference type="GO" id="GO:0003677">
    <property type="term" value="F:DNA binding"/>
    <property type="evidence" value="ECO:0007669"/>
    <property type="project" value="UniProtKB-KW"/>
</dbReference>
<dbReference type="GO" id="GO:0005634">
    <property type="term" value="C:nucleus"/>
    <property type="evidence" value="ECO:0007669"/>
    <property type="project" value="UniProtKB-SubCell"/>
</dbReference>
<evidence type="ECO:0000256" key="5">
    <source>
        <dbReference type="ARBA" id="ARBA00023159"/>
    </source>
</evidence>
<evidence type="ECO:0000256" key="1">
    <source>
        <dbReference type="ARBA" id="ARBA00004123"/>
    </source>
</evidence>
<dbReference type="AlphaFoldDB" id="A0A565BBK8"/>
<keyword evidence="2" id="KW-0936">Ethylene signaling pathway</keyword>
<evidence type="ECO:0000313" key="12">
    <source>
        <dbReference type="Proteomes" id="UP000489600"/>
    </source>
</evidence>
<keyword evidence="5" id="KW-0010">Activator</keyword>
<evidence type="ECO:0000256" key="6">
    <source>
        <dbReference type="ARBA" id="ARBA00023163"/>
    </source>
</evidence>
<sequence length="370" mass="40932">MSAVSDSAVISSLSHISFPIQSSATSSALFFGLTTVLNALRFCSKQRFILEVPSISMGLRPKRDFVWGFCGLKKCESDMKPNRKVLLRKVRIIVNDPYATDDSSGDEWIELPKPPKVKRIVHEITVPFQLSVSSQDRCGTTRKRAPRQSNNPVGVRLRQSSNPVGVRLRQSGKWAAEIKNPITRTKKWLGTFETREEAEKAYADKKLEYDALASSSWPVVSTSVVSVSSQCLRSPSASAPCASVDDLSKEKVKDAYAASGDSTKEMFFNFDFSDLQIPDLSFLATEEESMVSSANGEDLDFDSFLMDEDSAHLLDDFSLLDNDINIDGFENSVPSELPDYDFTDGELELGDSTKFAFADQLAPPLNVAYP</sequence>
<keyword evidence="4" id="KW-0238">DNA-binding</keyword>
<organism evidence="11 12">
    <name type="scientific">Arabis nemorensis</name>
    <dbReference type="NCBI Taxonomy" id="586526"/>
    <lineage>
        <taxon>Eukaryota</taxon>
        <taxon>Viridiplantae</taxon>
        <taxon>Streptophyta</taxon>
        <taxon>Embryophyta</taxon>
        <taxon>Tracheophyta</taxon>
        <taxon>Spermatophyta</taxon>
        <taxon>Magnoliopsida</taxon>
        <taxon>eudicotyledons</taxon>
        <taxon>Gunneridae</taxon>
        <taxon>Pentapetalae</taxon>
        <taxon>rosids</taxon>
        <taxon>malvids</taxon>
        <taxon>Brassicales</taxon>
        <taxon>Brassicaceae</taxon>
        <taxon>Arabideae</taxon>
        <taxon>Arabis</taxon>
    </lineage>
</organism>
<keyword evidence="7" id="KW-0539">Nucleus</keyword>
<feature type="domain" description="AP2/ERF" evidence="10">
    <location>
        <begin position="162"/>
        <end position="223"/>
    </location>
</feature>
<dbReference type="InterPro" id="IPR001471">
    <property type="entry name" value="AP2/ERF_dom"/>
</dbReference>
<accession>A0A565BBK8</accession>
<dbReference type="InterPro" id="IPR050913">
    <property type="entry name" value="AP2/ERF_ERF"/>
</dbReference>
<comment type="similarity">
    <text evidence="8">Belongs to the AP2/ERF transcription factor family. ERF subfamily.</text>
</comment>
<name>A0A565BBK8_9BRAS</name>
<evidence type="ECO:0000256" key="3">
    <source>
        <dbReference type="ARBA" id="ARBA00023015"/>
    </source>
</evidence>
<dbReference type="InterPro" id="IPR036955">
    <property type="entry name" value="AP2/ERF_dom_sf"/>
</dbReference>
<dbReference type="Gene3D" id="3.30.730.10">
    <property type="entry name" value="AP2/ERF domain"/>
    <property type="match status" value="1"/>
</dbReference>
<dbReference type="InterPro" id="IPR016177">
    <property type="entry name" value="DNA-bd_dom_sf"/>
</dbReference>
<protein>
    <recommendedName>
        <fullName evidence="10">AP2/ERF domain-containing protein</fullName>
    </recommendedName>
</protein>
<evidence type="ECO:0000313" key="11">
    <source>
        <dbReference type="EMBL" id="VVA98701.1"/>
    </source>
</evidence>
<dbReference type="GO" id="GO:0009873">
    <property type="term" value="P:ethylene-activated signaling pathway"/>
    <property type="evidence" value="ECO:0007669"/>
    <property type="project" value="UniProtKB-KW"/>
</dbReference>
<dbReference type="PANTHER" id="PTHR31194">
    <property type="entry name" value="SHN SHINE , DNA BINDING / TRANSCRIPTION FACTOR"/>
    <property type="match status" value="1"/>
</dbReference>
<evidence type="ECO:0000256" key="9">
    <source>
        <dbReference type="SAM" id="MobiDB-lite"/>
    </source>
</evidence>
<dbReference type="Proteomes" id="UP000489600">
    <property type="component" value="Unassembled WGS sequence"/>
</dbReference>
<dbReference type="SMART" id="SM00380">
    <property type="entry name" value="AP2"/>
    <property type="match status" value="1"/>
</dbReference>
<keyword evidence="12" id="KW-1185">Reference proteome</keyword>
<evidence type="ECO:0000256" key="7">
    <source>
        <dbReference type="ARBA" id="ARBA00023242"/>
    </source>
</evidence>
<comment type="caution">
    <text evidence="11">The sequence shown here is derived from an EMBL/GenBank/DDBJ whole genome shotgun (WGS) entry which is preliminary data.</text>
</comment>
<dbReference type="EMBL" id="CABITT030000003">
    <property type="protein sequence ID" value="VVA98701.1"/>
    <property type="molecule type" value="Genomic_DNA"/>
</dbReference>
<gene>
    <name evidence="11" type="ORF">ANE_LOCUS9146</name>
</gene>
<reference evidence="11" key="1">
    <citation type="submission" date="2019-07" db="EMBL/GenBank/DDBJ databases">
        <authorList>
            <person name="Dittberner H."/>
        </authorList>
    </citation>
    <scope>NUCLEOTIDE SEQUENCE [LARGE SCALE GENOMIC DNA]</scope>
</reference>
<dbReference type="CDD" id="cd00018">
    <property type="entry name" value="AP2"/>
    <property type="match status" value="1"/>
</dbReference>
<dbReference type="SUPFAM" id="SSF54171">
    <property type="entry name" value="DNA-binding domain"/>
    <property type="match status" value="1"/>
</dbReference>
<dbReference type="PANTHER" id="PTHR31194:SF70">
    <property type="entry name" value="ETHYLENE-RESPONSIVE TRANSCRIPTION FACTOR ERF116"/>
    <property type="match status" value="1"/>
</dbReference>
<feature type="region of interest" description="Disordered" evidence="9">
    <location>
        <begin position="137"/>
        <end position="158"/>
    </location>
</feature>
<keyword evidence="6" id="KW-0804">Transcription</keyword>
<dbReference type="GO" id="GO:0003700">
    <property type="term" value="F:DNA-binding transcription factor activity"/>
    <property type="evidence" value="ECO:0007669"/>
    <property type="project" value="InterPro"/>
</dbReference>
<dbReference type="OrthoDB" id="1917565at2759"/>
<dbReference type="PROSITE" id="PS51032">
    <property type="entry name" value="AP2_ERF"/>
    <property type="match status" value="1"/>
</dbReference>
<feature type="compositionally biased region" description="Polar residues" evidence="9">
    <location>
        <begin position="147"/>
        <end position="158"/>
    </location>
</feature>
<proteinExistence type="inferred from homology"/>
<evidence type="ECO:0000259" key="10">
    <source>
        <dbReference type="PROSITE" id="PS51032"/>
    </source>
</evidence>
<evidence type="ECO:0000256" key="4">
    <source>
        <dbReference type="ARBA" id="ARBA00023125"/>
    </source>
</evidence>
<keyword evidence="3" id="KW-0805">Transcription regulation</keyword>
<evidence type="ECO:0000256" key="2">
    <source>
        <dbReference type="ARBA" id="ARBA00022745"/>
    </source>
</evidence>